<evidence type="ECO:0000256" key="1">
    <source>
        <dbReference type="SAM" id="MobiDB-lite"/>
    </source>
</evidence>
<protein>
    <submittedName>
        <fullName evidence="2">Uncharacterized protein</fullName>
    </submittedName>
</protein>
<proteinExistence type="predicted"/>
<dbReference type="Proteomes" id="UP000507245">
    <property type="component" value="Unassembled WGS sequence"/>
</dbReference>
<organism evidence="2 3">
    <name type="scientific">Prunus armeniaca</name>
    <name type="common">Apricot</name>
    <name type="synonym">Armeniaca vulgaris</name>
    <dbReference type="NCBI Taxonomy" id="36596"/>
    <lineage>
        <taxon>Eukaryota</taxon>
        <taxon>Viridiplantae</taxon>
        <taxon>Streptophyta</taxon>
        <taxon>Embryophyta</taxon>
        <taxon>Tracheophyta</taxon>
        <taxon>Spermatophyta</taxon>
        <taxon>Magnoliopsida</taxon>
        <taxon>eudicotyledons</taxon>
        <taxon>Gunneridae</taxon>
        <taxon>Pentapetalae</taxon>
        <taxon>rosids</taxon>
        <taxon>fabids</taxon>
        <taxon>Rosales</taxon>
        <taxon>Rosaceae</taxon>
        <taxon>Amygdaloideae</taxon>
        <taxon>Amygdaleae</taxon>
        <taxon>Prunus</taxon>
    </lineage>
</organism>
<accession>A0A6J5W6U2</accession>
<feature type="compositionally biased region" description="Basic and acidic residues" evidence="1">
    <location>
        <begin position="25"/>
        <end position="39"/>
    </location>
</feature>
<keyword evidence="3" id="KW-1185">Reference proteome</keyword>
<feature type="region of interest" description="Disordered" evidence="1">
    <location>
        <begin position="1"/>
        <end position="39"/>
    </location>
</feature>
<reference evidence="3" key="1">
    <citation type="journal article" date="2020" name="Genome Biol.">
        <title>Gamete binning: chromosome-level and haplotype-resolved genome assembly enabled by high-throughput single-cell sequencing of gamete genomes.</title>
        <authorList>
            <person name="Campoy J.A."/>
            <person name="Sun H."/>
            <person name="Goel M."/>
            <person name="Jiao W.-B."/>
            <person name="Folz-Donahue K."/>
            <person name="Wang N."/>
            <person name="Rubio M."/>
            <person name="Liu C."/>
            <person name="Kukat C."/>
            <person name="Ruiz D."/>
            <person name="Huettel B."/>
            <person name="Schneeberger K."/>
        </authorList>
    </citation>
    <scope>NUCLEOTIDE SEQUENCE [LARGE SCALE GENOMIC DNA]</scope>
    <source>
        <strain evidence="3">cv. Rojo Pasion</strain>
    </source>
</reference>
<evidence type="ECO:0000313" key="2">
    <source>
        <dbReference type="EMBL" id="CAB4297320.1"/>
    </source>
</evidence>
<evidence type="ECO:0000313" key="3">
    <source>
        <dbReference type="Proteomes" id="UP000507245"/>
    </source>
</evidence>
<gene>
    <name evidence="2" type="ORF">ORAREDHAP_LOCUS9222</name>
</gene>
<sequence>MTGRGDKSGGESLGGSIGDDSVGEDAGKRQVIRESRADVDLDREMGFGGLVEEAFPKMGEWEMGGG</sequence>
<dbReference type="AlphaFoldDB" id="A0A6J5W6U2"/>
<dbReference type="EMBL" id="CAEKKB010000001">
    <property type="protein sequence ID" value="CAB4297320.1"/>
    <property type="molecule type" value="Genomic_DNA"/>
</dbReference>
<name>A0A6J5W6U2_PRUAR</name>